<dbReference type="GO" id="GO:0005829">
    <property type="term" value="C:cytosol"/>
    <property type="evidence" value="ECO:0007669"/>
    <property type="project" value="TreeGrafter"/>
</dbReference>
<dbReference type="Gene3D" id="3.20.20.140">
    <property type="entry name" value="Metal-dependent hydrolases"/>
    <property type="match status" value="1"/>
</dbReference>
<organism evidence="1 2">
    <name type="scientific">Enterobacter agglomerans</name>
    <name type="common">Erwinia herbicola</name>
    <name type="synonym">Pantoea agglomerans</name>
    <dbReference type="NCBI Taxonomy" id="549"/>
    <lineage>
        <taxon>Bacteria</taxon>
        <taxon>Pseudomonadati</taxon>
        <taxon>Pseudomonadota</taxon>
        <taxon>Gammaproteobacteria</taxon>
        <taxon>Enterobacterales</taxon>
        <taxon>Erwiniaceae</taxon>
        <taxon>Pantoea</taxon>
        <taxon>Pantoea agglomerans group</taxon>
    </lineage>
</organism>
<dbReference type="SUPFAM" id="SSF51556">
    <property type="entry name" value="Metallo-dependent hydrolases"/>
    <property type="match status" value="1"/>
</dbReference>
<dbReference type="PANTHER" id="PTHR43137">
    <property type="entry name" value="DIHYDROOROTASE"/>
    <property type="match status" value="1"/>
</dbReference>
<dbReference type="UniPathway" id="UPA00070">
    <property type="reaction ID" value="UER00117"/>
</dbReference>
<dbReference type="EMBL" id="WKLC01002516">
    <property type="protein sequence ID" value="MSE19224.1"/>
    <property type="molecule type" value="Genomic_DNA"/>
</dbReference>
<sequence>MTAQPQQLTLRRPDDWHIHLRDDEMLNTVLPYTSAVNGRAIVMPNLVPPVTSVAAGEAYRDRILAALPADHAFTPL</sequence>
<reference evidence="1 2" key="1">
    <citation type="submission" date="2019-11" db="EMBL/GenBank/DDBJ databases">
        <title>Draft Genome Sequence of Plant Growth-Promoting Rhizosphere-Associated Bacteria.</title>
        <authorList>
            <person name="Vasilyev I.Y."/>
            <person name="Radchenko V."/>
            <person name="Ilnitskaya E.V."/>
        </authorList>
    </citation>
    <scope>NUCLEOTIDE SEQUENCE [LARGE SCALE GENOMIC DNA]</scope>
    <source>
        <strain evidence="1 2">VRA_MhP_f</strain>
    </source>
</reference>
<evidence type="ECO:0000313" key="1">
    <source>
        <dbReference type="EMBL" id="MSE19224.1"/>
    </source>
</evidence>
<dbReference type="Proteomes" id="UP000461948">
    <property type="component" value="Unassembled WGS sequence"/>
</dbReference>
<dbReference type="GO" id="GO:0006207">
    <property type="term" value="P:'de novo' pyrimidine nucleobase biosynthetic process"/>
    <property type="evidence" value="ECO:0007669"/>
    <property type="project" value="TreeGrafter"/>
</dbReference>
<proteinExistence type="predicted"/>
<evidence type="ECO:0000313" key="2">
    <source>
        <dbReference type="Proteomes" id="UP000461948"/>
    </source>
</evidence>
<feature type="non-terminal residue" evidence="1">
    <location>
        <position position="76"/>
    </location>
</feature>
<gene>
    <name evidence="1" type="ORF">GKC49_30205</name>
</gene>
<dbReference type="GO" id="GO:0004151">
    <property type="term" value="F:dihydroorotase activity"/>
    <property type="evidence" value="ECO:0007669"/>
    <property type="project" value="InterPro"/>
</dbReference>
<dbReference type="AlphaFoldDB" id="A0A7X2MTR9"/>
<dbReference type="InterPro" id="IPR032466">
    <property type="entry name" value="Metal_Hydrolase"/>
</dbReference>
<dbReference type="PANTHER" id="PTHR43137:SF1">
    <property type="entry name" value="DIHYDROOROTASE"/>
    <property type="match status" value="1"/>
</dbReference>
<accession>A0A7X2MTR9</accession>
<dbReference type="GO" id="GO:0044205">
    <property type="term" value="P:'de novo' UMP biosynthetic process"/>
    <property type="evidence" value="ECO:0007669"/>
    <property type="project" value="UniProtKB-UniPathway"/>
</dbReference>
<comment type="caution">
    <text evidence="1">The sequence shown here is derived from an EMBL/GenBank/DDBJ whole genome shotgun (WGS) entry which is preliminary data.</text>
</comment>
<protein>
    <submittedName>
        <fullName evidence="1">Dihydroorotase</fullName>
    </submittedName>
</protein>
<dbReference type="InterPro" id="IPR004721">
    <property type="entry name" value="DHOdimr"/>
</dbReference>
<name>A0A7X2MTR9_ENTAG</name>